<evidence type="ECO:0000313" key="5">
    <source>
        <dbReference type="Proteomes" id="UP000303581"/>
    </source>
</evidence>
<accession>A0A2S7ZQR1</accession>
<name>A0A2S7ZQR1_9FIRM</name>
<dbReference type="OrthoDB" id="1631817at2"/>
<protein>
    <recommendedName>
        <fullName evidence="6">Lipoprotein</fullName>
    </recommendedName>
</protein>
<dbReference type="AlphaFoldDB" id="A0A2S7ZQR1"/>
<comment type="caution">
    <text evidence="3">The sequence shown here is derived from an EMBL/GenBank/DDBJ whole genome shotgun (WGS) entry which is preliminary data.</text>
</comment>
<keyword evidence="1" id="KW-0732">Signal</keyword>
<evidence type="ECO:0000313" key="4">
    <source>
        <dbReference type="Proteomes" id="UP000238877"/>
    </source>
</evidence>
<evidence type="ECO:0008006" key="6">
    <source>
        <dbReference type="Google" id="ProtNLM"/>
    </source>
</evidence>
<dbReference type="Proteomes" id="UP000238877">
    <property type="component" value="Unassembled WGS sequence"/>
</dbReference>
<dbReference type="EMBL" id="PPDF01000008">
    <property type="protein sequence ID" value="PQL25514.1"/>
    <property type="molecule type" value="Genomic_DNA"/>
</dbReference>
<reference evidence="2 5" key="2">
    <citation type="submission" date="2019-03" db="EMBL/GenBank/DDBJ databases">
        <title>Draft genome sequences of two Veillonella tobetsuensis clinical isolates from intraoperative bronchial fluids of elderly patients with pulmonary carcinoma.</title>
        <authorList>
            <person name="Akiyama T."/>
        </authorList>
    </citation>
    <scope>NUCLEOTIDE SEQUENCE [LARGE SCALE GENOMIC DNA]</scope>
    <source>
        <strain evidence="2 5">PAGU 1579</strain>
    </source>
</reference>
<sequence length="127" mass="14055">MKKFFASCLAAAAICACGLGSASAVNWQVFGEDSSGITWYIDQDSVQKNDKTATVAIKAQDSEGYHFVATEEFNHKKKTVKDQKVVLYNPQGYPEREDKVDGKDRPVVDGSPSEAVFNYLWPKQGKK</sequence>
<evidence type="ECO:0000313" key="2">
    <source>
        <dbReference type="EMBL" id="GCL69277.1"/>
    </source>
</evidence>
<proteinExistence type="predicted"/>
<evidence type="ECO:0000313" key="3">
    <source>
        <dbReference type="EMBL" id="PQL25514.1"/>
    </source>
</evidence>
<feature type="chain" id="PRO_5044580345" description="Lipoprotein" evidence="1">
    <location>
        <begin position="25"/>
        <end position="127"/>
    </location>
</feature>
<reference evidence="3 4" key="1">
    <citation type="submission" date="2018-01" db="EMBL/GenBank/DDBJ databases">
        <title>Draft genome sequences of clinical isolates and type strains of oral Veillonella including Veillonella infantum sp., nov.</title>
        <authorList>
            <person name="Mashima I."/>
            <person name="Liao Y.-C."/>
            <person name="Sabharwal A."/>
            <person name="Haase E.M."/>
            <person name="Nakazawa F."/>
            <person name="Scannapieco F.A."/>
        </authorList>
    </citation>
    <scope>NUCLEOTIDE SEQUENCE [LARGE SCALE GENOMIC DNA]</scope>
    <source>
        <strain evidence="3 4">Y6</strain>
    </source>
</reference>
<evidence type="ECO:0000256" key="1">
    <source>
        <dbReference type="SAM" id="SignalP"/>
    </source>
</evidence>
<dbReference type="PROSITE" id="PS51257">
    <property type="entry name" value="PROKAR_LIPOPROTEIN"/>
    <property type="match status" value="1"/>
</dbReference>
<feature type="signal peptide" evidence="1">
    <location>
        <begin position="1"/>
        <end position="24"/>
    </location>
</feature>
<dbReference type="RefSeq" id="WP_059364442.1">
    <property type="nucleotide sequence ID" value="NZ_BBXI01000021.1"/>
</dbReference>
<gene>
    <name evidence="2" type="ORF">PAGU1579_10460</name>
    <name evidence="3" type="ORF">VTHSUH11_05390</name>
</gene>
<keyword evidence="5" id="KW-1185">Reference proteome</keyword>
<dbReference type="Proteomes" id="UP000303581">
    <property type="component" value="Unassembled WGS sequence"/>
</dbReference>
<organism evidence="3 4">
    <name type="scientific">Veillonella tobetsuensis</name>
    <dbReference type="NCBI Taxonomy" id="1110546"/>
    <lineage>
        <taxon>Bacteria</taxon>
        <taxon>Bacillati</taxon>
        <taxon>Bacillota</taxon>
        <taxon>Negativicutes</taxon>
        <taxon>Veillonellales</taxon>
        <taxon>Veillonellaceae</taxon>
        <taxon>Veillonella</taxon>
    </lineage>
</organism>
<dbReference type="EMBL" id="BJCR01000029">
    <property type="protein sequence ID" value="GCL69277.1"/>
    <property type="molecule type" value="Genomic_DNA"/>
</dbReference>